<dbReference type="AlphaFoldDB" id="A0A347WJF4"/>
<dbReference type="PANTHER" id="PTHR42823:SF3">
    <property type="entry name" value="ATP SYNTHASE SUBUNIT A, CHLOROPLASTIC"/>
    <property type="match status" value="1"/>
</dbReference>
<dbReference type="RefSeq" id="WP_118990125.1">
    <property type="nucleotide sequence ID" value="NZ_CP023434.1"/>
</dbReference>
<dbReference type="Pfam" id="PF00119">
    <property type="entry name" value="ATP-synt_A"/>
    <property type="match status" value="1"/>
</dbReference>
<keyword evidence="4 11" id="KW-0138">CF(0)</keyword>
<evidence type="ECO:0000256" key="9">
    <source>
        <dbReference type="ARBA" id="ARBA00023136"/>
    </source>
</evidence>
<dbReference type="GO" id="GO:0005886">
    <property type="term" value="C:plasma membrane"/>
    <property type="evidence" value="ECO:0007669"/>
    <property type="project" value="UniProtKB-SubCell"/>
</dbReference>
<dbReference type="GO" id="GO:0046933">
    <property type="term" value="F:proton-transporting ATP synthase activity, rotational mechanism"/>
    <property type="evidence" value="ECO:0007669"/>
    <property type="project" value="UniProtKB-UniRule"/>
</dbReference>
<dbReference type="SUPFAM" id="SSF81336">
    <property type="entry name" value="F1F0 ATP synthase subunit A"/>
    <property type="match status" value="1"/>
</dbReference>
<organism evidence="13 14">
    <name type="scientific">Suicoccus acidiformans</name>
    <dbReference type="NCBI Taxonomy" id="2036206"/>
    <lineage>
        <taxon>Bacteria</taxon>
        <taxon>Bacillati</taxon>
        <taxon>Bacillota</taxon>
        <taxon>Bacilli</taxon>
        <taxon>Lactobacillales</taxon>
        <taxon>Aerococcaceae</taxon>
        <taxon>Suicoccus</taxon>
    </lineage>
</organism>
<proteinExistence type="inferred from homology"/>
<dbReference type="PRINTS" id="PR00123">
    <property type="entry name" value="ATPASEA"/>
</dbReference>
<dbReference type="Gene3D" id="1.20.120.220">
    <property type="entry name" value="ATP synthase, F0 complex, subunit A"/>
    <property type="match status" value="1"/>
</dbReference>
<dbReference type="PANTHER" id="PTHR42823">
    <property type="entry name" value="ATP SYNTHASE SUBUNIT A, CHLOROPLASTIC"/>
    <property type="match status" value="1"/>
</dbReference>
<comment type="subcellular location">
    <subcellularLocation>
        <location evidence="11 12">Cell membrane</location>
        <topology evidence="11 12">Multi-pass membrane protein</topology>
    </subcellularLocation>
    <subcellularLocation>
        <location evidence="1">Membrane</location>
        <topology evidence="1">Multi-pass membrane protein</topology>
    </subcellularLocation>
</comment>
<dbReference type="InterPro" id="IPR023011">
    <property type="entry name" value="ATP_synth_F0_asu_AS"/>
</dbReference>
<dbReference type="Proteomes" id="UP000263232">
    <property type="component" value="Chromosome"/>
</dbReference>
<dbReference type="CDD" id="cd00310">
    <property type="entry name" value="ATP-synt_Fo_a_6"/>
    <property type="match status" value="1"/>
</dbReference>
<feature type="transmembrane region" description="Helical" evidence="11">
    <location>
        <begin position="12"/>
        <end position="37"/>
    </location>
</feature>
<feature type="transmembrane region" description="Helical" evidence="11">
    <location>
        <begin position="74"/>
        <end position="98"/>
    </location>
</feature>
<feature type="transmembrane region" description="Helical" evidence="11">
    <location>
        <begin position="110"/>
        <end position="130"/>
    </location>
</feature>
<comment type="similarity">
    <text evidence="2 11 12">Belongs to the ATPase A chain family.</text>
</comment>
<evidence type="ECO:0000256" key="6">
    <source>
        <dbReference type="ARBA" id="ARBA00022781"/>
    </source>
</evidence>
<dbReference type="InterPro" id="IPR045082">
    <property type="entry name" value="ATP_syn_F0_a_bact/chloroplast"/>
</dbReference>
<keyword evidence="3 11" id="KW-0813">Transport</keyword>
<reference evidence="13 14" key="1">
    <citation type="submission" date="2017-09" db="EMBL/GenBank/DDBJ databases">
        <title>Complete genome sequence of Oxytococcus suis strain ZY16052.</title>
        <authorList>
            <person name="Li F."/>
        </authorList>
    </citation>
    <scope>NUCLEOTIDE SEQUENCE [LARGE SCALE GENOMIC DNA]</scope>
    <source>
        <strain evidence="13 14">ZY16052</strain>
    </source>
</reference>
<dbReference type="HAMAP" id="MF_01393">
    <property type="entry name" value="ATP_synth_a_bact"/>
    <property type="match status" value="1"/>
</dbReference>
<evidence type="ECO:0000313" key="13">
    <source>
        <dbReference type="EMBL" id="AXY25211.1"/>
    </source>
</evidence>
<evidence type="ECO:0000256" key="11">
    <source>
        <dbReference type="HAMAP-Rule" id="MF_01393"/>
    </source>
</evidence>
<evidence type="ECO:0000256" key="2">
    <source>
        <dbReference type="ARBA" id="ARBA00006810"/>
    </source>
</evidence>
<name>A0A347WJF4_9LACT</name>
<comment type="function">
    <text evidence="11 12">Key component of the proton channel; it plays a direct role in the translocation of protons across the membrane.</text>
</comment>
<dbReference type="PROSITE" id="PS00449">
    <property type="entry name" value="ATPASE_A"/>
    <property type="match status" value="1"/>
</dbReference>
<dbReference type="InterPro" id="IPR035908">
    <property type="entry name" value="F0_ATP_A_sf"/>
</dbReference>
<evidence type="ECO:0000256" key="8">
    <source>
        <dbReference type="ARBA" id="ARBA00023065"/>
    </source>
</evidence>
<evidence type="ECO:0000256" key="12">
    <source>
        <dbReference type="RuleBase" id="RU000483"/>
    </source>
</evidence>
<keyword evidence="6 11" id="KW-0375">Hydrogen ion transport</keyword>
<evidence type="ECO:0000256" key="10">
    <source>
        <dbReference type="ARBA" id="ARBA00023310"/>
    </source>
</evidence>
<dbReference type="GO" id="GO:0042777">
    <property type="term" value="P:proton motive force-driven plasma membrane ATP synthesis"/>
    <property type="evidence" value="ECO:0007669"/>
    <property type="project" value="TreeGrafter"/>
</dbReference>
<evidence type="ECO:0000256" key="7">
    <source>
        <dbReference type="ARBA" id="ARBA00022989"/>
    </source>
</evidence>
<dbReference type="NCBIfam" id="TIGR01131">
    <property type="entry name" value="ATP_synt_6_or_A"/>
    <property type="match status" value="1"/>
</dbReference>
<keyword evidence="11" id="KW-1003">Cell membrane</keyword>
<dbReference type="KEGG" id="abae:CL176_03725"/>
<dbReference type="GO" id="GO:0045259">
    <property type="term" value="C:proton-transporting ATP synthase complex"/>
    <property type="evidence" value="ECO:0007669"/>
    <property type="project" value="UniProtKB-KW"/>
</dbReference>
<protein>
    <recommendedName>
        <fullName evidence="11 12">ATP synthase subunit a</fullName>
    </recommendedName>
    <alternativeName>
        <fullName evidence="11">ATP synthase F0 sector subunit a</fullName>
    </alternativeName>
    <alternativeName>
        <fullName evidence="11">F-ATPase subunit 6</fullName>
    </alternativeName>
</protein>
<keyword evidence="7 11" id="KW-1133">Transmembrane helix</keyword>
<evidence type="ECO:0000313" key="14">
    <source>
        <dbReference type="Proteomes" id="UP000263232"/>
    </source>
</evidence>
<keyword evidence="9 11" id="KW-0472">Membrane</keyword>
<evidence type="ECO:0000256" key="3">
    <source>
        <dbReference type="ARBA" id="ARBA00022448"/>
    </source>
</evidence>
<dbReference type="InterPro" id="IPR000568">
    <property type="entry name" value="ATP_synth_F0_asu"/>
</dbReference>
<keyword evidence="8 11" id="KW-0406">Ion transport</keyword>
<accession>A0A347WJF4</accession>
<gene>
    <name evidence="11 13" type="primary">atpB</name>
    <name evidence="13" type="ORF">CL176_03725</name>
</gene>
<dbReference type="OrthoDB" id="9789241at2"/>
<evidence type="ECO:0000256" key="1">
    <source>
        <dbReference type="ARBA" id="ARBA00004141"/>
    </source>
</evidence>
<evidence type="ECO:0000256" key="4">
    <source>
        <dbReference type="ARBA" id="ARBA00022547"/>
    </source>
</evidence>
<keyword evidence="14" id="KW-1185">Reference proteome</keyword>
<keyword evidence="10 11" id="KW-0066">ATP synthesis</keyword>
<evidence type="ECO:0000256" key="5">
    <source>
        <dbReference type="ARBA" id="ARBA00022692"/>
    </source>
</evidence>
<sequence length="238" mass="26201">MDETRIIELLGISFPLNTMIAFGAVLVIVAFICLCLNRNLSVENPTKGQILMESLVSFIKGIVRDNIGEQADKFYVIIAFGLFLFLLVANYIGLILLVDVHEVSYFKSPTADPVVAIVLAVIMNLLSHYFGAKAHGGLGKYIKAEYLSPNILSLPITVVEEVINIFTLALRLFGNIFAGEVLLKLIAQVGNSYGVLTWLAGIPLQMIWQIFSLFIGAIQAYIFVTLSSVYLSNKVSHK</sequence>
<keyword evidence="5 11" id="KW-0812">Transmembrane</keyword>
<feature type="transmembrane region" description="Helical" evidence="11">
    <location>
        <begin position="206"/>
        <end position="231"/>
    </location>
</feature>
<dbReference type="EMBL" id="CP023434">
    <property type="protein sequence ID" value="AXY25211.1"/>
    <property type="molecule type" value="Genomic_DNA"/>
</dbReference>